<sequence length="88" mass="10065">MGDPARGYTEGYKSKSGGYIAPFKNPFINEKPDDQWLTDRLTDEAIAFMGKNADSPFFINLHFYAPHRPSIPRSEELLKNTKTKRKNS</sequence>
<dbReference type="InterPro" id="IPR017850">
    <property type="entry name" value="Alkaline_phosphatase_core_sf"/>
</dbReference>
<evidence type="ECO:0000313" key="1">
    <source>
        <dbReference type="EMBL" id="MDC2888543.1"/>
    </source>
</evidence>
<comment type="caution">
    <text evidence="1">The sequence shown here is derived from an EMBL/GenBank/DDBJ whole genome shotgun (WGS) entry which is preliminary data.</text>
</comment>
<name>A0ABT5FAI0_9GAMM</name>
<proteinExistence type="predicted"/>
<accession>A0ABT5FAI0</accession>
<dbReference type="SUPFAM" id="SSF53649">
    <property type="entry name" value="Alkaline phosphatase-like"/>
    <property type="match status" value="1"/>
</dbReference>
<keyword evidence="2" id="KW-1185">Reference proteome</keyword>
<dbReference type="RefSeq" id="WP_272180142.1">
    <property type="nucleotide sequence ID" value="NZ_JAQOMS010000002.1"/>
</dbReference>
<dbReference type="EMBL" id="JAQOMS010000002">
    <property type="protein sequence ID" value="MDC2888543.1"/>
    <property type="molecule type" value="Genomic_DNA"/>
</dbReference>
<protein>
    <submittedName>
        <fullName evidence="1">Sulfatase-like hydrolase/transferase</fullName>
    </submittedName>
</protein>
<dbReference type="Gene3D" id="3.40.720.10">
    <property type="entry name" value="Alkaline Phosphatase, subunit A"/>
    <property type="match status" value="1"/>
</dbReference>
<dbReference type="Proteomes" id="UP001528411">
    <property type="component" value="Unassembled WGS sequence"/>
</dbReference>
<gene>
    <name evidence="1" type="ORF">PN838_06970</name>
</gene>
<evidence type="ECO:0000313" key="2">
    <source>
        <dbReference type="Proteomes" id="UP001528411"/>
    </source>
</evidence>
<organism evidence="1 2">
    <name type="scientific">Psychrosphaera algicola</name>
    <dbReference type="NCBI Taxonomy" id="3023714"/>
    <lineage>
        <taxon>Bacteria</taxon>
        <taxon>Pseudomonadati</taxon>
        <taxon>Pseudomonadota</taxon>
        <taxon>Gammaproteobacteria</taxon>
        <taxon>Alteromonadales</taxon>
        <taxon>Pseudoalteromonadaceae</taxon>
        <taxon>Psychrosphaera</taxon>
    </lineage>
</organism>
<reference evidence="1 2" key="1">
    <citation type="submission" date="2023-01" db="EMBL/GenBank/DDBJ databases">
        <title>Psychrosphaera sp. nov., isolated from marine algae.</title>
        <authorList>
            <person name="Bayburt H."/>
            <person name="Choi B.J."/>
            <person name="Kim J.M."/>
            <person name="Choi D.G."/>
            <person name="Jeon C.O."/>
        </authorList>
    </citation>
    <scope>NUCLEOTIDE SEQUENCE [LARGE SCALE GENOMIC DNA]</scope>
    <source>
        <strain evidence="1 2">G1-22</strain>
    </source>
</reference>